<dbReference type="Proteomes" id="UP000253951">
    <property type="component" value="Chromosome"/>
</dbReference>
<dbReference type="PROSITE" id="PS51257">
    <property type="entry name" value="PROKAR_LIPOPROTEIN"/>
    <property type="match status" value="1"/>
</dbReference>
<evidence type="ECO:0000313" key="1">
    <source>
        <dbReference type="EMBL" id="AXG75058.1"/>
    </source>
</evidence>
<name>A0A345HEP8_9FLAO</name>
<proteinExistence type="predicted"/>
<sequence>MKNIALLAATVLLMTGCKENKSETSETLIETVTEEAPVYETFGDEILAENAIDKAEMLEKYKNLKPGDTVNVKFKSSIKDVCQKKGCWMAMELPDEKQSFVKFKDYAFFVPLNATDQEAVVSGKAFVSEVSVAELKHYAKDGGKSQEEIDQITEPEVTYGFMADGVLITK</sequence>
<dbReference type="KEGG" id="fat:DVK85_12790"/>
<keyword evidence="2" id="KW-1185">Reference proteome</keyword>
<gene>
    <name evidence="1" type="ORF">DVK85_12790</name>
</gene>
<dbReference type="Pfam" id="PF16267">
    <property type="entry name" value="DUF4920"/>
    <property type="match status" value="1"/>
</dbReference>
<dbReference type="OrthoDB" id="129527at2"/>
<reference evidence="1 2" key="1">
    <citation type="submission" date="2018-07" db="EMBL/GenBank/DDBJ databases">
        <title>Complete genome sequence of Flavobacterium arcticum type strain SM1502T.</title>
        <authorList>
            <person name="Li Y."/>
            <person name="Li D.-D."/>
        </authorList>
    </citation>
    <scope>NUCLEOTIDE SEQUENCE [LARGE SCALE GENOMIC DNA]</scope>
    <source>
        <strain evidence="1 2">SM1502</strain>
    </source>
</reference>
<dbReference type="AlphaFoldDB" id="A0A345HEP8"/>
<dbReference type="EMBL" id="CP031188">
    <property type="protein sequence ID" value="AXG75058.1"/>
    <property type="molecule type" value="Genomic_DNA"/>
</dbReference>
<protein>
    <submittedName>
        <fullName evidence="1">DUF4920 domain-containing protein</fullName>
    </submittedName>
</protein>
<dbReference type="InterPro" id="IPR032577">
    <property type="entry name" value="DUF4920"/>
</dbReference>
<evidence type="ECO:0000313" key="2">
    <source>
        <dbReference type="Proteomes" id="UP000253951"/>
    </source>
</evidence>
<dbReference type="RefSeq" id="WP_114678816.1">
    <property type="nucleotide sequence ID" value="NZ_CP031188.1"/>
</dbReference>
<organism evidence="1 2">
    <name type="scientific">Flavobacterium arcticum</name>
    <dbReference type="NCBI Taxonomy" id="1784713"/>
    <lineage>
        <taxon>Bacteria</taxon>
        <taxon>Pseudomonadati</taxon>
        <taxon>Bacteroidota</taxon>
        <taxon>Flavobacteriia</taxon>
        <taxon>Flavobacteriales</taxon>
        <taxon>Flavobacteriaceae</taxon>
        <taxon>Flavobacterium</taxon>
    </lineage>
</organism>
<accession>A0A345HEP8</accession>